<reference evidence="2 3" key="1">
    <citation type="submission" date="2017-02" db="EMBL/GenBank/DDBJ databases">
        <authorList>
            <person name="Peterson S.W."/>
        </authorList>
    </citation>
    <scope>NUCLEOTIDE SEQUENCE [LARGE SCALE GENOMIC DNA]</scope>
    <source>
        <strain evidence="2 3">DSM 22899</strain>
    </source>
</reference>
<evidence type="ECO:0000256" key="1">
    <source>
        <dbReference type="SAM" id="MobiDB-lite"/>
    </source>
</evidence>
<accession>A0A1T5EL37</accession>
<organism evidence="2 3">
    <name type="scientific">Parapedobacter luteus</name>
    <dbReference type="NCBI Taxonomy" id="623280"/>
    <lineage>
        <taxon>Bacteria</taxon>
        <taxon>Pseudomonadati</taxon>
        <taxon>Bacteroidota</taxon>
        <taxon>Sphingobacteriia</taxon>
        <taxon>Sphingobacteriales</taxon>
        <taxon>Sphingobacteriaceae</taxon>
        <taxon>Parapedobacter</taxon>
    </lineage>
</organism>
<protein>
    <submittedName>
        <fullName evidence="2">Uncharacterized protein</fullName>
    </submittedName>
</protein>
<dbReference type="AlphaFoldDB" id="A0A1T5EL37"/>
<dbReference type="Proteomes" id="UP000190541">
    <property type="component" value="Unassembled WGS sequence"/>
</dbReference>
<dbReference type="EMBL" id="FUYS01000010">
    <property type="protein sequence ID" value="SKB84579.1"/>
    <property type="molecule type" value="Genomic_DNA"/>
</dbReference>
<evidence type="ECO:0000313" key="3">
    <source>
        <dbReference type="Proteomes" id="UP000190541"/>
    </source>
</evidence>
<feature type="region of interest" description="Disordered" evidence="1">
    <location>
        <begin position="1"/>
        <end position="21"/>
    </location>
</feature>
<gene>
    <name evidence="2" type="ORF">SAMN05660226_03383</name>
</gene>
<name>A0A1T5EL37_9SPHI</name>
<sequence>MLKKHRSAPANGSYTRAAQPTGPETVAAVIIAPHPEANAPTGLQVHASPSFKFSICSNLNAFIFKRLNLKKFS</sequence>
<evidence type="ECO:0000313" key="2">
    <source>
        <dbReference type="EMBL" id="SKB84579.1"/>
    </source>
</evidence>
<keyword evidence="3" id="KW-1185">Reference proteome</keyword>
<proteinExistence type="predicted"/>